<dbReference type="PANTHER" id="PTHR30024:SF45">
    <property type="entry name" value="ABC TRANSPORTER SUBSTRATE-BINDING PROTEIN"/>
    <property type="match status" value="1"/>
</dbReference>
<dbReference type="Proteomes" id="UP001500979">
    <property type="component" value="Unassembled WGS sequence"/>
</dbReference>
<evidence type="ECO:0000313" key="3">
    <source>
        <dbReference type="EMBL" id="GAA2795834.1"/>
    </source>
</evidence>
<organism evidence="3 4">
    <name type="scientific">Saccharopolyspora taberi</name>
    <dbReference type="NCBI Taxonomy" id="60895"/>
    <lineage>
        <taxon>Bacteria</taxon>
        <taxon>Bacillati</taxon>
        <taxon>Actinomycetota</taxon>
        <taxon>Actinomycetes</taxon>
        <taxon>Pseudonocardiales</taxon>
        <taxon>Pseudonocardiaceae</taxon>
        <taxon>Saccharopolyspora</taxon>
    </lineage>
</organism>
<dbReference type="PANTHER" id="PTHR30024">
    <property type="entry name" value="ALIPHATIC SULFONATES-BINDING PROTEIN-RELATED"/>
    <property type="match status" value="1"/>
</dbReference>
<evidence type="ECO:0000259" key="2">
    <source>
        <dbReference type="Pfam" id="PF09084"/>
    </source>
</evidence>
<reference evidence="3 4" key="1">
    <citation type="journal article" date="2019" name="Int. J. Syst. Evol. Microbiol.">
        <title>The Global Catalogue of Microorganisms (GCM) 10K type strain sequencing project: providing services to taxonomists for standard genome sequencing and annotation.</title>
        <authorList>
            <consortium name="The Broad Institute Genomics Platform"/>
            <consortium name="The Broad Institute Genome Sequencing Center for Infectious Disease"/>
            <person name="Wu L."/>
            <person name="Ma J."/>
        </authorList>
    </citation>
    <scope>NUCLEOTIDE SEQUENCE [LARGE SCALE GENOMIC DNA]</scope>
    <source>
        <strain evidence="3 4">JCM 9383</strain>
    </source>
</reference>
<dbReference type="Gene3D" id="3.40.190.10">
    <property type="entry name" value="Periplasmic binding protein-like II"/>
    <property type="match status" value="2"/>
</dbReference>
<gene>
    <name evidence="3" type="ORF">GCM10010470_33650</name>
</gene>
<keyword evidence="1" id="KW-0732">Signal</keyword>
<accession>A0ABN3VER8</accession>
<feature type="domain" description="SsuA/THI5-like" evidence="2">
    <location>
        <begin position="82"/>
        <end position="254"/>
    </location>
</feature>
<evidence type="ECO:0000313" key="4">
    <source>
        <dbReference type="Proteomes" id="UP001500979"/>
    </source>
</evidence>
<sequence>MIALAALSAALTGCSAAASDDVEVVVGYQSKTINTVTAGTLLRATGFLERRLDELGRRTGKRYSVSWQDFSTGAPITAQMLAGKIDIGSMGDYPLLINGSRARGGDGTKLVSVTGYNQRGALNMVVSRPGSPVRELGDLAGKRVSTSVGSAAHGTLVQALRRAGAEVSVQNQEPAVGASTLESGGAEGLAQFVAWPGLLVFQGKARPVYDGAELDVPTLHGVVARDEVIEERPEVLDAFLKAQFDATRYLHEDPLRSARQVADATGLPPEVVYLYNGAGGQVTFDPTIKPGQREALAADVPFLKEISALQELDLGSFIDDGPLRAAYGDRYDADAAGTANPSPIRGTDPVCGAEVRDPATAGEVWLSDEDSTSPAVSPTCLLRQIRQAETQGRAVRAAYVPDALTGTRWFADKATWVRDPAASPESRFVPFATPASARRYQAEHLGAVEVGYRDAIGEA</sequence>
<name>A0ABN3VER8_9PSEU</name>
<evidence type="ECO:0000256" key="1">
    <source>
        <dbReference type="SAM" id="SignalP"/>
    </source>
</evidence>
<dbReference type="Pfam" id="PF09084">
    <property type="entry name" value="NMT1"/>
    <property type="match status" value="1"/>
</dbReference>
<protein>
    <submittedName>
        <fullName evidence="3">ABC transporter substrate-binding protein</fullName>
    </submittedName>
</protein>
<dbReference type="SUPFAM" id="SSF53850">
    <property type="entry name" value="Periplasmic binding protein-like II"/>
    <property type="match status" value="1"/>
</dbReference>
<keyword evidence="4" id="KW-1185">Reference proteome</keyword>
<comment type="caution">
    <text evidence="3">The sequence shown here is derived from an EMBL/GenBank/DDBJ whole genome shotgun (WGS) entry which is preliminary data.</text>
</comment>
<dbReference type="SUPFAM" id="SSF160387">
    <property type="entry name" value="NosL/MerB-like"/>
    <property type="match status" value="1"/>
</dbReference>
<feature type="signal peptide" evidence="1">
    <location>
        <begin position="1"/>
        <end position="18"/>
    </location>
</feature>
<dbReference type="InterPro" id="IPR015168">
    <property type="entry name" value="SsuA/THI5"/>
</dbReference>
<dbReference type="EMBL" id="BAAAUX010000014">
    <property type="protein sequence ID" value="GAA2795834.1"/>
    <property type="molecule type" value="Genomic_DNA"/>
</dbReference>
<feature type="chain" id="PRO_5045154476" evidence="1">
    <location>
        <begin position="19"/>
        <end position="459"/>
    </location>
</feature>
<proteinExistence type="predicted"/>